<dbReference type="RefSeq" id="WP_264340054.1">
    <property type="nucleotide sequence ID" value="NZ_JAOZFC020000001.1"/>
</dbReference>
<keyword evidence="3" id="KW-1185">Reference proteome</keyword>
<organism evidence="2 3">
    <name type="scientific">Weissella fermenti</name>
    <dbReference type="NCBI Taxonomy" id="2987699"/>
    <lineage>
        <taxon>Bacteria</taxon>
        <taxon>Bacillati</taxon>
        <taxon>Bacillota</taxon>
        <taxon>Bacilli</taxon>
        <taxon>Lactobacillales</taxon>
        <taxon>Lactobacillaceae</taxon>
        <taxon>Weissella</taxon>
    </lineage>
</organism>
<feature type="region of interest" description="Disordered" evidence="1">
    <location>
        <begin position="198"/>
        <end position="254"/>
    </location>
</feature>
<name>A0ABT6D3P6_9LACO</name>
<proteinExistence type="predicted"/>
<dbReference type="Proteomes" id="UP001146336">
    <property type="component" value="Unassembled WGS sequence"/>
</dbReference>
<sequence>MKFNLRKTVIFGGAVLLIMGSVGITTAWSQTNQPQTKNKTTKANTSTAKKQKLMRFQTTTIALTDKQAGITIQSQKHVSIVIHDTSGVLQDAILNTDNANSVHLTFIKGGKYLVTATKGNVTEKYTLSVTDQRKTPSSSTSESVSSVAESIAPAVSTSVDDVTTSSSVVDSGVIYSQAPKQSYSDYGTEYNYYAQNDVTDSTVNEEVPSDNTVGTGNQDGATDDNGNSNGSQTTSDSTDMSEGNTRSETSSSNE</sequence>
<gene>
    <name evidence="2" type="ORF">OIT47_007645</name>
</gene>
<comment type="caution">
    <text evidence="2">The sequence shown here is derived from an EMBL/GenBank/DDBJ whole genome shotgun (WGS) entry which is preliminary data.</text>
</comment>
<protein>
    <submittedName>
        <fullName evidence="2">Uncharacterized protein</fullName>
    </submittedName>
</protein>
<evidence type="ECO:0000313" key="3">
    <source>
        <dbReference type="Proteomes" id="UP001146336"/>
    </source>
</evidence>
<evidence type="ECO:0000256" key="1">
    <source>
        <dbReference type="SAM" id="MobiDB-lite"/>
    </source>
</evidence>
<reference evidence="2" key="1">
    <citation type="submission" date="2023-03" db="EMBL/GenBank/DDBJ databases">
        <title>Comparative genomics of Weissella fermenti BK2, and weissella type species.</title>
        <authorList>
            <person name="Lee J.K."/>
            <person name="Baek J.H."/>
            <person name="Kim J.M."/>
            <person name="Choi D.G."/>
            <person name="Jeon C.O."/>
        </authorList>
    </citation>
    <scope>NUCLEOTIDE SEQUENCE</scope>
    <source>
        <strain evidence="2">BK2</strain>
    </source>
</reference>
<dbReference type="EMBL" id="JAOZFC020000001">
    <property type="protein sequence ID" value="MDF9300141.1"/>
    <property type="molecule type" value="Genomic_DNA"/>
</dbReference>
<evidence type="ECO:0000313" key="2">
    <source>
        <dbReference type="EMBL" id="MDF9300141.1"/>
    </source>
</evidence>
<accession>A0ABT6D3P6</accession>